<name>M7TV75_BOTF1</name>
<reference evidence="2" key="1">
    <citation type="journal article" date="2013" name="Genome Announc.">
        <title>Draft genome sequence of Botrytis cinerea BcDW1, inoculum for noble rot of grape berries.</title>
        <authorList>
            <person name="Blanco-Ulate B."/>
            <person name="Allen G."/>
            <person name="Powell A.L."/>
            <person name="Cantu D."/>
        </authorList>
    </citation>
    <scope>NUCLEOTIDE SEQUENCE [LARGE SCALE GENOMIC DNA]</scope>
    <source>
        <strain evidence="2">BcDW1</strain>
    </source>
</reference>
<gene>
    <name evidence="1" type="ORF">BcDW1_6180</name>
</gene>
<dbReference type="EMBL" id="KB707917">
    <property type="protein sequence ID" value="EMR85185.1"/>
    <property type="molecule type" value="Genomic_DNA"/>
</dbReference>
<accession>M7TV75</accession>
<evidence type="ECO:0000313" key="2">
    <source>
        <dbReference type="Proteomes" id="UP000012045"/>
    </source>
</evidence>
<organism evidence="1 2">
    <name type="scientific">Botryotinia fuckeliana (strain BcDW1)</name>
    <name type="common">Noble rot fungus</name>
    <name type="synonym">Botrytis cinerea</name>
    <dbReference type="NCBI Taxonomy" id="1290391"/>
    <lineage>
        <taxon>Eukaryota</taxon>
        <taxon>Fungi</taxon>
        <taxon>Dikarya</taxon>
        <taxon>Ascomycota</taxon>
        <taxon>Pezizomycotina</taxon>
        <taxon>Leotiomycetes</taxon>
        <taxon>Helotiales</taxon>
        <taxon>Sclerotiniaceae</taxon>
        <taxon>Botrytis</taxon>
    </lineage>
</organism>
<dbReference type="AlphaFoldDB" id="M7TV75"/>
<dbReference type="Proteomes" id="UP000012045">
    <property type="component" value="Unassembled WGS sequence"/>
</dbReference>
<proteinExistence type="predicted"/>
<protein>
    <submittedName>
        <fullName evidence="1">Uncharacterized protein</fullName>
    </submittedName>
</protein>
<sequence>MLADVLHDIRAYDPKDEGLMHLALAEGERDSLFDIPHPSNVLSGHSEMVGFGSDTSLSSFHDRAKEEMQHENEVPFYNETLKLLRDTSRERRDRGMGHETSHVPHHPIAIASLVDILSTKLR</sequence>
<evidence type="ECO:0000313" key="1">
    <source>
        <dbReference type="EMBL" id="EMR85185.1"/>
    </source>
</evidence>
<dbReference type="OrthoDB" id="3482238at2759"/>
<dbReference type="HOGENOM" id="CLU_2026342_0_0_1"/>